<dbReference type="EMBL" id="LR215729">
    <property type="protein sequence ID" value="VEV98507.1"/>
    <property type="molecule type" value="Genomic_DNA"/>
</dbReference>
<accession>A0A653E6V6</accession>
<dbReference type="Gene3D" id="3.90.550.10">
    <property type="entry name" value="Spore Coat Polysaccharide Biosynthesis Protein SpsA, Chain A"/>
    <property type="match status" value="1"/>
</dbReference>
<gene>
    <name evidence="1" type="ORF">PMYSY11_3463</name>
</gene>
<dbReference type="SUPFAM" id="SSF53448">
    <property type="entry name" value="Nucleotide-diphospho-sugar transferases"/>
    <property type="match status" value="1"/>
</dbReference>
<reference evidence="1" key="1">
    <citation type="submission" date="2019-02" db="EMBL/GenBank/DDBJ databases">
        <authorList>
            <consortium name="Genoscope - CEA"/>
            <person name="William W."/>
        </authorList>
    </citation>
    <scope>NUCLEOTIDE SEQUENCE [LARGE SCALE GENOMIC DNA]</scope>
    <source>
        <strain evidence="1">YSy11</strain>
    </source>
</reference>
<evidence type="ECO:0000313" key="1">
    <source>
        <dbReference type="EMBL" id="VEV98507.1"/>
    </source>
</evidence>
<name>A0A653E6V6_9PSED</name>
<sequence>MLIENLYFRDLSPMENFSVPVVLFLFKRVDKPLEIMNQIAKIKPTRIYLLSDGGRDPGEKALVEQCRVAVEQAINWECEIVRKYEANNVGVYRNIAEGAKWVFEREEFAIFLEDDNYPELSFFRFCEELLLRYKEDRRVLWICGTNYLESYIAQDGASYVFTKNMMPCGWASWRDKFIDFYDGDMDLWRDKYIRTRIKEEYHNQDLYYQDSYNLDYEIDFKKKYDRYYSWDYQMALAMRVHNVCAIVPTINQIKNIGADSDSTHGGSDIQDLMVERFCGLQTSEISFPLKHPKSMLIDIPFEVQVSKIILNPNFNSLRSRASRGIRKLFDIDRTESIYHFITGVLFKSFRR</sequence>
<organism evidence="1">
    <name type="scientific">Pseudomonas marincola</name>
    <dbReference type="NCBI Taxonomy" id="437900"/>
    <lineage>
        <taxon>Bacteria</taxon>
        <taxon>Pseudomonadati</taxon>
        <taxon>Pseudomonadota</taxon>
        <taxon>Gammaproteobacteria</taxon>
        <taxon>Pseudomonadales</taxon>
        <taxon>Pseudomonadaceae</taxon>
        <taxon>Pseudomonas</taxon>
    </lineage>
</organism>
<proteinExistence type="predicted"/>
<dbReference type="AlphaFoldDB" id="A0A653E6V6"/>
<protein>
    <submittedName>
        <fullName evidence="1">Hemolytic protein HlpA</fullName>
    </submittedName>
</protein>
<dbReference type="InterPro" id="IPR029044">
    <property type="entry name" value="Nucleotide-diphossugar_trans"/>
</dbReference>